<keyword evidence="3" id="KW-0050">Antiport</keyword>
<evidence type="ECO:0000256" key="7">
    <source>
        <dbReference type="ARBA" id="ARBA00023065"/>
    </source>
</evidence>
<dbReference type="PANTHER" id="PTHR43269:SF2">
    <property type="entry name" value="SODIUM_PROTON ANTIPORTER 1-RELATED"/>
    <property type="match status" value="1"/>
</dbReference>
<feature type="transmembrane region" description="Helical" evidence="11">
    <location>
        <begin position="417"/>
        <end position="444"/>
    </location>
</feature>
<keyword evidence="2" id="KW-0813">Transport</keyword>
<dbReference type="NCBIfam" id="NF038006">
    <property type="entry name" value="NhaD_1"/>
    <property type="match status" value="1"/>
</dbReference>
<evidence type="ECO:0000256" key="9">
    <source>
        <dbReference type="ARBA" id="ARBA00023201"/>
    </source>
</evidence>
<evidence type="ECO:0000256" key="3">
    <source>
        <dbReference type="ARBA" id="ARBA00022449"/>
    </source>
</evidence>
<protein>
    <submittedName>
        <fullName evidence="13">Sodium:proton antiporter</fullName>
    </submittedName>
</protein>
<dbReference type="AlphaFoldDB" id="A0A2W4QN43"/>
<comment type="subcellular location">
    <subcellularLocation>
        <location evidence="1">Membrane</location>
        <topology evidence="1">Multi-pass membrane protein</topology>
    </subcellularLocation>
</comment>
<comment type="similarity">
    <text evidence="10">Belongs to the NhaD Na(+)/H(+) (TC 2.A.62) antiporter family.</text>
</comment>
<feature type="transmembrane region" description="Helical" evidence="11">
    <location>
        <begin position="141"/>
        <end position="173"/>
    </location>
</feature>
<evidence type="ECO:0000256" key="10">
    <source>
        <dbReference type="ARBA" id="ARBA00025753"/>
    </source>
</evidence>
<dbReference type="InterPro" id="IPR045016">
    <property type="entry name" value="NhaD-like"/>
</dbReference>
<keyword evidence="7" id="KW-0406">Ion transport</keyword>
<feature type="transmembrane region" description="Helical" evidence="11">
    <location>
        <begin position="387"/>
        <end position="405"/>
    </location>
</feature>
<evidence type="ECO:0000256" key="11">
    <source>
        <dbReference type="SAM" id="Phobius"/>
    </source>
</evidence>
<dbReference type="PANTHER" id="PTHR43269">
    <property type="entry name" value="SODIUM/PROTON ANTIPORTER 1-RELATED"/>
    <property type="match status" value="1"/>
</dbReference>
<dbReference type="GO" id="GO:0006814">
    <property type="term" value="P:sodium ion transport"/>
    <property type="evidence" value="ECO:0007669"/>
    <property type="project" value="UniProtKB-KW"/>
</dbReference>
<accession>A0A2W4QN43</accession>
<feature type="transmembrane region" description="Helical" evidence="11">
    <location>
        <begin position="261"/>
        <end position="280"/>
    </location>
</feature>
<keyword evidence="9" id="KW-0739">Sodium transport</keyword>
<name>A0A2W4QN43_9GAMM</name>
<evidence type="ECO:0000256" key="2">
    <source>
        <dbReference type="ARBA" id="ARBA00022448"/>
    </source>
</evidence>
<evidence type="ECO:0000256" key="5">
    <source>
        <dbReference type="ARBA" id="ARBA00022989"/>
    </source>
</evidence>
<dbReference type="InterPro" id="IPR004680">
    <property type="entry name" value="Cit_transptr-like_dom"/>
</dbReference>
<organism evidence="13 14">
    <name type="scientific">Candidatus Methylumidiphilus alinenensis</name>
    <dbReference type="NCBI Taxonomy" id="2202197"/>
    <lineage>
        <taxon>Bacteria</taxon>
        <taxon>Pseudomonadati</taxon>
        <taxon>Pseudomonadota</taxon>
        <taxon>Gammaproteobacteria</taxon>
        <taxon>Methylococcales</taxon>
        <taxon>Candidatus Methylumidiphilus</taxon>
    </lineage>
</organism>
<keyword evidence="5 11" id="KW-1133">Transmembrane helix</keyword>
<feature type="transmembrane region" description="Helical" evidence="11">
    <location>
        <begin position="219"/>
        <end position="241"/>
    </location>
</feature>
<evidence type="ECO:0000256" key="1">
    <source>
        <dbReference type="ARBA" id="ARBA00004141"/>
    </source>
</evidence>
<sequence length="479" mass="51939">MTNNLRYLVGIIAGLPVSAFAENLVASQPPDLIHHWAGYFSLAVIVVAYVSAMLEDLTMLRKSKSMVLGGTLVWFAILLAYRQHGDVHPAVEAFKSNLQSYMELLLFIMASMTYLNAMEDMHVFDALRNWLVGARFGYRKLFWITGILVFFLSTIINGLTAGLLMGAVVLAVGKGNPRFISLACINIVVATNAGGSLSPLGGISTLFVWQKGLVGFTQFFTLFIPCLVNFLVPAIAMSFAIPKVCPLLETQNITLQRGAVGVVFLFAVTIALAIAFDMVLRLPPAAGMMAGLSFLQLYSFYLKSTEPPNGNGFAQSLAFEDEPGVGREILAPYSYDIFEKVGRLEWDTLLFFYGAMMGIGGLGFIGYLDAVSQWLYGQHDPTEANVLIGLSSAMVDNGTLMFAVLSMHPGISQGQWLLLTLTLGVGGSLMAIGSAPGIGLLGLTKGQYSFLGHLKWFPVILIGYFAAIGVHFLVNARFF</sequence>
<dbReference type="EMBL" id="QJPH01000576">
    <property type="protein sequence ID" value="PZN69458.1"/>
    <property type="molecule type" value="Genomic_DNA"/>
</dbReference>
<evidence type="ECO:0000256" key="6">
    <source>
        <dbReference type="ARBA" id="ARBA00023053"/>
    </source>
</evidence>
<feature type="domain" description="Citrate transporter-like" evidence="12">
    <location>
        <begin position="61"/>
        <end position="424"/>
    </location>
</feature>
<keyword evidence="6" id="KW-0915">Sodium</keyword>
<dbReference type="Proteomes" id="UP000249396">
    <property type="component" value="Unassembled WGS sequence"/>
</dbReference>
<feature type="transmembrane region" description="Helical" evidence="11">
    <location>
        <begin position="349"/>
        <end position="367"/>
    </location>
</feature>
<keyword evidence="8 11" id="KW-0472">Membrane</keyword>
<reference evidence="13 14" key="1">
    <citation type="journal article" date="2018" name="Aquat. Microb. Ecol.">
        <title>Gammaproteobacterial methanotrophs dominate.</title>
        <authorList>
            <person name="Rissanen A.J."/>
            <person name="Saarenheimo J."/>
            <person name="Tiirola M."/>
            <person name="Peura S."/>
            <person name="Aalto S.L."/>
            <person name="Karvinen A."/>
            <person name="Nykanen H."/>
        </authorList>
    </citation>
    <scope>NUCLEOTIDE SEQUENCE [LARGE SCALE GENOMIC DNA]</scope>
    <source>
        <strain evidence="13">AMbin10</strain>
    </source>
</reference>
<feature type="transmembrane region" description="Helical" evidence="11">
    <location>
        <begin position="37"/>
        <end position="54"/>
    </location>
</feature>
<dbReference type="Pfam" id="PF03600">
    <property type="entry name" value="CitMHS"/>
    <property type="match status" value="1"/>
</dbReference>
<feature type="transmembrane region" description="Helical" evidence="11">
    <location>
        <begin position="456"/>
        <end position="474"/>
    </location>
</feature>
<evidence type="ECO:0000259" key="12">
    <source>
        <dbReference type="Pfam" id="PF03600"/>
    </source>
</evidence>
<gene>
    <name evidence="13" type="ORF">DM484_29615</name>
</gene>
<feature type="transmembrane region" description="Helical" evidence="11">
    <location>
        <begin position="66"/>
        <end position="84"/>
    </location>
</feature>
<evidence type="ECO:0000313" key="14">
    <source>
        <dbReference type="Proteomes" id="UP000249396"/>
    </source>
</evidence>
<evidence type="ECO:0000313" key="13">
    <source>
        <dbReference type="EMBL" id="PZN69458.1"/>
    </source>
</evidence>
<dbReference type="GO" id="GO:0015297">
    <property type="term" value="F:antiporter activity"/>
    <property type="evidence" value="ECO:0007669"/>
    <property type="project" value="UniProtKB-KW"/>
</dbReference>
<comment type="caution">
    <text evidence="13">The sequence shown here is derived from an EMBL/GenBank/DDBJ whole genome shotgun (WGS) entry which is preliminary data.</text>
</comment>
<evidence type="ECO:0000256" key="8">
    <source>
        <dbReference type="ARBA" id="ARBA00023136"/>
    </source>
</evidence>
<proteinExistence type="inferred from homology"/>
<evidence type="ECO:0000256" key="4">
    <source>
        <dbReference type="ARBA" id="ARBA00022692"/>
    </source>
</evidence>
<keyword evidence="4 11" id="KW-0812">Transmembrane</keyword>
<feature type="transmembrane region" description="Helical" evidence="11">
    <location>
        <begin position="179"/>
        <end position="207"/>
    </location>
</feature>
<dbReference type="GO" id="GO:0016020">
    <property type="term" value="C:membrane"/>
    <property type="evidence" value="ECO:0007669"/>
    <property type="project" value="UniProtKB-SubCell"/>
</dbReference>